<dbReference type="OrthoDB" id="4824484at2"/>
<organism evidence="2 3">
    <name type="scientific">Streptomyces mexicanus</name>
    <dbReference type="NCBI Taxonomy" id="178566"/>
    <lineage>
        <taxon>Bacteria</taxon>
        <taxon>Bacillati</taxon>
        <taxon>Actinomycetota</taxon>
        <taxon>Actinomycetes</taxon>
        <taxon>Kitasatosporales</taxon>
        <taxon>Streptomycetaceae</taxon>
        <taxon>Streptomyces</taxon>
    </lineage>
</organism>
<dbReference type="Gene3D" id="2.130.10.10">
    <property type="entry name" value="YVTN repeat-like/Quinoprotein amine dehydrogenase"/>
    <property type="match status" value="1"/>
</dbReference>
<protein>
    <submittedName>
        <fullName evidence="2">PQQ-like beta-propeller repeat protein</fullName>
    </submittedName>
</protein>
<dbReference type="InterPro" id="IPR018391">
    <property type="entry name" value="PQQ_b-propeller_rpt"/>
</dbReference>
<comment type="caution">
    <text evidence="2">The sequence shown here is derived from an EMBL/GenBank/DDBJ whole genome shotgun (WGS) entry which is preliminary data.</text>
</comment>
<dbReference type="RefSeq" id="WP_159672445.1">
    <property type="nucleotide sequence ID" value="NZ_JACMHY010000005.1"/>
</dbReference>
<dbReference type="SMART" id="SM00564">
    <property type="entry name" value="PQQ"/>
    <property type="match status" value="7"/>
</dbReference>
<accession>A0A7X1LQL9</accession>
<dbReference type="InterPro" id="IPR011047">
    <property type="entry name" value="Quinoprotein_ADH-like_sf"/>
</dbReference>
<name>A0A7X1LQL9_9ACTN</name>
<dbReference type="AlphaFoldDB" id="A0A7X1LQL9"/>
<reference evidence="2 3" key="1">
    <citation type="submission" date="2020-08" db="EMBL/GenBank/DDBJ databases">
        <title>Whole-Genome Sequence of French Clinical Streptomyces mexicanus Strain Q0842.</title>
        <authorList>
            <person name="Boxberger M."/>
            <person name="La Scola B."/>
        </authorList>
    </citation>
    <scope>NUCLEOTIDE SEQUENCE [LARGE SCALE GENOMIC DNA]</scope>
    <source>
        <strain evidence="2 3">Marseille-Q0842</strain>
    </source>
</reference>
<dbReference type="InterPro" id="IPR015943">
    <property type="entry name" value="WD40/YVTN_repeat-like_dom_sf"/>
</dbReference>
<evidence type="ECO:0000313" key="3">
    <source>
        <dbReference type="Proteomes" id="UP000517694"/>
    </source>
</evidence>
<dbReference type="InterPro" id="IPR002372">
    <property type="entry name" value="PQQ_rpt_dom"/>
</dbReference>
<dbReference type="PANTHER" id="PTHR34512">
    <property type="entry name" value="CELL SURFACE PROTEIN"/>
    <property type="match status" value="1"/>
</dbReference>
<sequence length="358" mass="36915">MSRGNAAHTGVFPEGLPPAGFEAWSVDLGAPVVAEPVACAGTVLVSCADGHCHALDAVTGAPRWRAADSALKRSPALADGTVFVVGDDGILHAIGADDGRERRRHRVGRSAAPVVDSGLVYLVHHPAYVLRDASRLWALDAATGEPRWQRLLPDGSASGPAVADGRVHVHGAKGELSAFDAASGELLWHRPSGDTQLTCCTPSVADGTLYVGTGRGELHAYDAATGDHRWGSQAAGVIDNTPSVSGPLVLVGDSHGGAYACSAESGEADWHLPSRYGASSVAISGTEGWFVSGKAGVGLFKVSLTAGAVLRRYLLDGSGTAPVLADGVVHVGTRKGTLLALDARTGRKPARGRRRMRI</sequence>
<evidence type="ECO:0000259" key="1">
    <source>
        <dbReference type="Pfam" id="PF13360"/>
    </source>
</evidence>
<dbReference type="PANTHER" id="PTHR34512:SF30">
    <property type="entry name" value="OUTER MEMBRANE PROTEIN ASSEMBLY FACTOR BAMB"/>
    <property type="match status" value="1"/>
</dbReference>
<dbReference type="Proteomes" id="UP000517694">
    <property type="component" value="Unassembled WGS sequence"/>
</dbReference>
<dbReference type="Gene3D" id="2.40.10.480">
    <property type="match status" value="2"/>
</dbReference>
<keyword evidence="3" id="KW-1185">Reference proteome</keyword>
<evidence type="ECO:0000313" key="2">
    <source>
        <dbReference type="EMBL" id="MBC2866200.1"/>
    </source>
</evidence>
<feature type="domain" description="Pyrrolo-quinoline quinone repeat" evidence="1">
    <location>
        <begin position="19"/>
        <end position="114"/>
    </location>
</feature>
<feature type="domain" description="Pyrrolo-quinoline quinone repeat" evidence="1">
    <location>
        <begin position="115"/>
        <end position="203"/>
    </location>
</feature>
<dbReference type="Pfam" id="PF13360">
    <property type="entry name" value="PQQ_2"/>
    <property type="match status" value="2"/>
</dbReference>
<dbReference type="Gene3D" id="2.40.128.630">
    <property type="match status" value="1"/>
</dbReference>
<dbReference type="EMBL" id="JACMHY010000005">
    <property type="protein sequence ID" value="MBC2866200.1"/>
    <property type="molecule type" value="Genomic_DNA"/>
</dbReference>
<proteinExistence type="predicted"/>
<gene>
    <name evidence="2" type="ORF">H1R13_14745</name>
</gene>
<dbReference type="SUPFAM" id="SSF50998">
    <property type="entry name" value="Quinoprotein alcohol dehydrogenase-like"/>
    <property type="match status" value="2"/>
</dbReference>